<organism evidence="1 2">
    <name type="scientific">Klebsiella variicola (strain 342)</name>
    <name type="common">Klebsiella pneumoniae</name>
    <dbReference type="NCBI Taxonomy" id="507522"/>
    <lineage>
        <taxon>Bacteria</taxon>
        <taxon>Pseudomonadati</taxon>
        <taxon>Pseudomonadota</taxon>
        <taxon>Gammaproteobacteria</taxon>
        <taxon>Enterobacterales</taxon>
        <taxon>Enterobacteriaceae</taxon>
        <taxon>Klebsiella/Raoultella group</taxon>
        <taxon>Klebsiella</taxon>
        <taxon>Klebsiella pneumoniae complex</taxon>
    </lineage>
</organism>
<dbReference type="HOGENOM" id="CLU_1213534_0_0_6"/>
<name>B5XR52_KLEV3</name>
<sequence length="228" mass="25477">MKKHLIVFFTALTTSNVYAETEQEKLDAAINSAKAVCLVGDSVKINMDVSGKVTISKLLPGGQAKVLYENKKAPGAVMFENENIRQNVDKDIRECMKEQWPIILSTVNKTPTAQMYNVIIEANSQFIDNLEVGAIQANISTIDFYVDNEYIDNMRLTQSMPSLSLNLPAGEHFFRYEANIKPVNLRAVKASCTVPFEVNNKAIYRPSIKLVPVDNIGTRISNCRLTKD</sequence>
<dbReference type="AlphaFoldDB" id="B5XR52"/>
<evidence type="ECO:0000313" key="1">
    <source>
        <dbReference type="EMBL" id="ACI08355.1"/>
    </source>
</evidence>
<dbReference type="EMBL" id="CP000964">
    <property type="protein sequence ID" value="ACI08355.1"/>
    <property type="molecule type" value="Genomic_DNA"/>
</dbReference>
<gene>
    <name evidence="1" type="ordered locus">KPK_2849</name>
</gene>
<dbReference type="Proteomes" id="UP000001734">
    <property type="component" value="Chromosome"/>
</dbReference>
<protein>
    <submittedName>
        <fullName evidence="1">Uncharacterized protein</fullName>
    </submittedName>
</protein>
<proteinExistence type="predicted"/>
<dbReference type="BioCyc" id="KPNE507522:GI0B-2837-MONOMER"/>
<dbReference type="KEGG" id="kpe:KPK_2849"/>
<reference evidence="1 2" key="1">
    <citation type="journal article" date="2008" name="PLoS Genet.">
        <title>Complete genome sequence of the N2-fixing broad host range endophyte Klebsiella pneumoniae 342 and virulence predictions verified in mice.</title>
        <authorList>
            <person name="Fouts D.E."/>
            <person name="Tyler H.L."/>
            <person name="DeBoy R.T."/>
            <person name="Daugherty S."/>
            <person name="Ren Q."/>
            <person name="Badger J.H."/>
            <person name="Durkin A.S."/>
            <person name="Huot H."/>
            <person name="Shrivastava S."/>
            <person name="Kothari S."/>
            <person name="Dodson R.J."/>
            <person name="Mohamoud Y."/>
            <person name="Khouri H."/>
            <person name="Roesch L.F."/>
            <person name="Krogfelt K.A."/>
            <person name="Struve C."/>
            <person name="Triplett E.W."/>
            <person name="Methe B.A."/>
        </authorList>
    </citation>
    <scope>NUCLEOTIDE SEQUENCE [LARGE SCALE GENOMIC DNA]</scope>
    <source>
        <strain evidence="1 2">342</strain>
    </source>
</reference>
<evidence type="ECO:0000313" key="2">
    <source>
        <dbReference type="Proteomes" id="UP000001734"/>
    </source>
</evidence>
<accession>B5XR52</accession>